<name>A7S385_NEMVE</name>
<keyword evidence="2" id="KW-1003">Cell membrane</keyword>
<evidence type="ECO:0000256" key="5">
    <source>
        <dbReference type="ARBA" id="ARBA00023040"/>
    </source>
</evidence>
<feature type="transmembrane region" description="Helical" evidence="9">
    <location>
        <begin position="26"/>
        <end position="45"/>
    </location>
</feature>
<feature type="transmembrane region" description="Helical" evidence="9">
    <location>
        <begin position="65"/>
        <end position="86"/>
    </location>
</feature>
<keyword evidence="6 9" id="KW-0472">Membrane</keyword>
<feature type="transmembrane region" description="Helical" evidence="9">
    <location>
        <begin position="148"/>
        <end position="171"/>
    </location>
</feature>
<dbReference type="Pfam" id="PF00001">
    <property type="entry name" value="7tm_1"/>
    <property type="match status" value="1"/>
</dbReference>
<feature type="non-terminal residue" evidence="11">
    <location>
        <position position="269"/>
    </location>
</feature>
<feature type="transmembrane region" description="Helical" evidence="9">
    <location>
        <begin position="107"/>
        <end position="128"/>
    </location>
</feature>
<evidence type="ECO:0000256" key="9">
    <source>
        <dbReference type="SAM" id="Phobius"/>
    </source>
</evidence>
<dbReference type="HOGENOM" id="CLU_009579_3_3_1"/>
<dbReference type="InParanoid" id="A7S385"/>
<evidence type="ECO:0000259" key="10">
    <source>
        <dbReference type="PROSITE" id="PS50262"/>
    </source>
</evidence>
<evidence type="ECO:0000256" key="6">
    <source>
        <dbReference type="ARBA" id="ARBA00023136"/>
    </source>
</evidence>
<evidence type="ECO:0000256" key="2">
    <source>
        <dbReference type="ARBA" id="ARBA00022475"/>
    </source>
</evidence>
<dbReference type="Gene3D" id="1.20.1070.10">
    <property type="entry name" value="Rhodopsin 7-helix transmembrane proteins"/>
    <property type="match status" value="1"/>
</dbReference>
<dbReference type="SMART" id="SM01381">
    <property type="entry name" value="7TM_GPCR_Srsx"/>
    <property type="match status" value="1"/>
</dbReference>
<dbReference type="Proteomes" id="UP000001593">
    <property type="component" value="Unassembled WGS sequence"/>
</dbReference>
<evidence type="ECO:0000256" key="8">
    <source>
        <dbReference type="ARBA" id="ARBA00023224"/>
    </source>
</evidence>
<gene>
    <name evidence="11" type="ORF">NEMVEDRAFT_v1g25330</name>
</gene>
<evidence type="ECO:0000313" key="11">
    <source>
        <dbReference type="EMBL" id="EDO41843.1"/>
    </source>
</evidence>
<dbReference type="InterPro" id="IPR000276">
    <property type="entry name" value="GPCR_Rhodpsn"/>
</dbReference>
<keyword evidence="4 9" id="KW-1133">Transmembrane helix</keyword>
<keyword evidence="5" id="KW-0297">G-protein coupled receptor</keyword>
<dbReference type="OMA" id="ISIMMAT"/>
<accession>A7S385</accession>
<evidence type="ECO:0000256" key="4">
    <source>
        <dbReference type="ARBA" id="ARBA00022989"/>
    </source>
</evidence>
<protein>
    <recommendedName>
        <fullName evidence="10">G-protein coupled receptors family 1 profile domain-containing protein</fullName>
    </recommendedName>
</protein>
<dbReference type="GO" id="GO:0008020">
    <property type="term" value="F:G protein-coupled photoreceptor activity"/>
    <property type="evidence" value="ECO:0000318"/>
    <property type="project" value="GO_Central"/>
</dbReference>
<dbReference type="AlphaFoldDB" id="A7S385"/>
<dbReference type="PRINTS" id="PR00237">
    <property type="entry name" value="GPCRRHODOPSN"/>
</dbReference>
<organism evidence="11 12">
    <name type="scientific">Nematostella vectensis</name>
    <name type="common">Starlet sea anemone</name>
    <dbReference type="NCBI Taxonomy" id="45351"/>
    <lineage>
        <taxon>Eukaryota</taxon>
        <taxon>Metazoa</taxon>
        <taxon>Cnidaria</taxon>
        <taxon>Anthozoa</taxon>
        <taxon>Hexacorallia</taxon>
        <taxon>Actiniaria</taxon>
        <taxon>Edwardsiidae</taxon>
        <taxon>Nematostella</taxon>
    </lineage>
</organism>
<dbReference type="EMBL" id="DS469572">
    <property type="protein sequence ID" value="EDO41843.1"/>
    <property type="molecule type" value="Genomic_DNA"/>
</dbReference>
<dbReference type="eggNOG" id="KOG3656">
    <property type="taxonomic scope" value="Eukaryota"/>
</dbReference>
<dbReference type="GO" id="GO:0007602">
    <property type="term" value="P:phototransduction"/>
    <property type="evidence" value="ECO:0000318"/>
    <property type="project" value="GO_Central"/>
</dbReference>
<dbReference type="PROSITE" id="PS50262">
    <property type="entry name" value="G_PROTEIN_RECEP_F1_2"/>
    <property type="match status" value="1"/>
</dbReference>
<dbReference type="InterPro" id="IPR017452">
    <property type="entry name" value="GPCR_Rhodpsn_7TM"/>
</dbReference>
<dbReference type="CDD" id="cd00637">
    <property type="entry name" value="7tm_classA_rhodopsin-like"/>
    <property type="match status" value="1"/>
</dbReference>
<reference evidence="11 12" key="1">
    <citation type="journal article" date="2007" name="Science">
        <title>Sea anemone genome reveals ancestral eumetazoan gene repertoire and genomic organization.</title>
        <authorList>
            <person name="Putnam N.H."/>
            <person name="Srivastava M."/>
            <person name="Hellsten U."/>
            <person name="Dirks B."/>
            <person name="Chapman J."/>
            <person name="Salamov A."/>
            <person name="Terry A."/>
            <person name="Shapiro H."/>
            <person name="Lindquist E."/>
            <person name="Kapitonov V.V."/>
            <person name="Jurka J."/>
            <person name="Genikhovich G."/>
            <person name="Grigoriev I.V."/>
            <person name="Lucas S.M."/>
            <person name="Steele R.E."/>
            <person name="Finnerty J.R."/>
            <person name="Technau U."/>
            <person name="Martindale M.Q."/>
            <person name="Rokhsar D.S."/>
        </authorList>
    </citation>
    <scope>NUCLEOTIDE SEQUENCE [LARGE SCALE GENOMIC DNA]</scope>
    <source>
        <strain evidence="12">CH2 X CH6</strain>
    </source>
</reference>
<dbReference type="GO" id="GO:0071482">
    <property type="term" value="P:cellular response to light stimulus"/>
    <property type="evidence" value="ECO:0000318"/>
    <property type="project" value="GO_Central"/>
</dbReference>
<dbReference type="PANTHER" id="PTHR24228">
    <property type="entry name" value="B2 BRADYKININ RECEPTOR/ANGIOTENSIN II RECEPTOR"/>
    <property type="match status" value="1"/>
</dbReference>
<feature type="domain" description="G-protein coupled receptors family 1 profile" evidence="10">
    <location>
        <begin position="6"/>
        <end position="254"/>
    </location>
</feature>
<keyword evidence="12" id="KW-1185">Reference proteome</keyword>
<keyword evidence="8" id="KW-0807">Transducer</keyword>
<comment type="subcellular location">
    <subcellularLocation>
        <location evidence="1">Cell membrane</location>
        <topology evidence="1">Multi-pass membrane protein</topology>
    </subcellularLocation>
</comment>
<evidence type="ECO:0000256" key="7">
    <source>
        <dbReference type="ARBA" id="ARBA00023170"/>
    </source>
</evidence>
<feature type="transmembrane region" description="Helical" evidence="9">
    <location>
        <begin position="202"/>
        <end position="222"/>
    </location>
</feature>
<sequence length="269" mass="30298">LITLVGNLLTLLILYRNKNLWTPTNLLIASLAASDFTFSISNVFPLGTGALSSREWPFSFTTCQYQGFISIMMATQSTQTLGCMALNRFYRVVKPRMYPQVFSLRNTICVISLTWILAMFAPVLYLASGHKFVFIPAKAFCYMSLASGSITAFIVATYIGIPALLIGYCYLRVYLAVRKHKANLFQANTTISPAEIKVTKTLVVTVLVFMCCWGPILIIDVIDVISGRWVMPRWVYILYVFFSVISSSANPVIYVFMNPTFKREFLSIL</sequence>
<proteinExistence type="predicted"/>
<dbReference type="GO" id="GO:0007186">
    <property type="term" value="P:G protein-coupled receptor signaling pathway"/>
    <property type="evidence" value="ECO:0000318"/>
    <property type="project" value="GO_Central"/>
</dbReference>
<evidence type="ECO:0000313" key="12">
    <source>
        <dbReference type="Proteomes" id="UP000001593"/>
    </source>
</evidence>
<dbReference type="STRING" id="45351.A7S385"/>
<dbReference type="SUPFAM" id="SSF81321">
    <property type="entry name" value="Family A G protein-coupled receptor-like"/>
    <property type="match status" value="1"/>
</dbReference>
<dbReference type="FunFam" id="1.20.1070.10:FF:000765">
    <property type="entry name" value="Predicted protein"/>
    <property type="match status" value="1"/>
</dbReference>
<keyword evidence="7" id="KW-0675">Receptor</keyword>
<dbReference type="PhylomeDB" id="A7S385"/>
<dbReference type="PANTHER" id="PTHR24228:SF59">
    <property type="entry name" value="NEUROPEPTIDE RECEPTOR 15"/>
    <property type="match status" value="1"/>
</dbReference>
<feature type="non-terminal residue" evidence="11">
    <location>
        <position position="1"/>
    </location>
</feature>
<evidence type="ECO:0000256" key="1">
    <source>
        <dbReference type="ARBA" id="ARBA00004651"/>
    </source>
</evidence>
<evidence type="ECO:0000256" key="3">
    <source>
        <dbReference type="ARBA" id="ARBA00022692"/>
    </source>
</evidence>
<keyword evidence="3 9" id="KW-0812">Transmembrane</keyword>
<dbReference type="FunCoup" id="A7S385">
    <property type="interactions" value="145"/>
</dbReference>
<dbReference type="KEGG" id="nve:5513659"/>
<feature type="transmembrane region" description="Helical" evidence="9">
    <location>
        <begin position="234"/>
        <end position="257"/>
    </location>
</feature>
<dbReference type="GO" id="GO:0005886">
    <property type="term" value="C:plasma membrane"/>
    <property type="evidence" value="ECO:0000318"/>
    <property type="project" value="GO_Central"/>
</dbReference>